<comment type="caution">
    <text evidence="10">The sequence shown here is derived from an EMBL/GenBank/DDBJ whole genome shotgun (WGS) entry which is preliminary data.</text>
</comment>
<evidence type="ECO:0000256" key="5">
    <source>
        <dbReference type="ARBA" id="ARBA00022692"/>
    </source>
</evidence>
<feature type="transmembrane region" description="Helical" evidence="9">
    <location>
        <begin position="392"/>
        <end position="412"/>
    </location>
</feature>
<reference evidence="10" key="1">
    <citation type="submission" date="2020-10" db="EMBL/GenBank/DDBJ databases">
        <authorList>
            <person name="Gilroy R."/>
        </authorList>
    </citation>
    <scope>NUCLEOTIDE SEQUENCE</scope>
    <source>
        <strain evidence="10">14700</strain>
    </source>
</reference>
<feature type="transmembrane region" description="Helical" evidence="9">
    <location>
        <begin position="363"/>
        <end position="386"/>
    </location>
</feature>
<feature type="transmembrane region" description="Helical" evidence="9">
    <location>
        <begin position="69"/>
        <end position="89"/>
    </location>
</feature>
<feature type="transmembrane region" description="Helical" evidence="9">
    <location>
        <begin position="146"/>
        <end position="166"/>
    </location>
</feature>
<evidence type="ECO:0000256" key="7">
    <source>
        <dbReference type="ARBA" id="ARBA00023065"/>
    </source>
</evidence>
<keyword evidence="4" id="KW-1003">Cell membrane</keyword>
<dbReference type="GO" id="GO:0005886">
    <property type="term" value="C:plasma membrane"/>
    <property type="evidence" value="ECO:0007669"/>
    <property type="project" value="UniProtKB-SubCell"/>
</dbReference>
<feature type="transmembrane region" description="Helical" evidence="9">
    <location>
        <begin position="172"/>
        <end position="194"/>
    </location>
</feature>
<reference evidence="10" key="2">
    <citation type="journal article" date="2021" name="PeerJ">
        <title>Extensive microbial diversity within the chicken gut microbiome revealed by metagenomics and culture.</title>
        <authorList>
            <person name="Gilroy R."/>
            <person name="Ravi A."/>
            <person name="Getino M."/>
            <person name="Pursley I."/>
            <person name="Horton D.L."/>
            <person name="Alikhan N.F."/>
            <person name="Baker D."/>
            <person name="Gharbi K."/>
            <person name="Hall N."/>
            <person name="Watson M."/>
            <person name="Adriaenssens E.M."/>
            <person name="Foster-Nyarko E."/>
            <person name="Jarju S."/>
            <person name="Secka A."/>
            <person name="Antonio M."/>
            <person name="Oren A."/>
            <person name="Chaudhuri R.R."/>
            <person name="La Ragione R."/>
            <person name="Hildebrand F."/>
            <person name="Pallen M.J."/>
        </authorList>
    </citation>
    <scope>NUCLEOTIDE SEQUENCE</scope>
    <source>
        <strain evidence="10">14700</strain>
    </source>
</reference>
<evidence type="ECO:0000256" key="4">
    <source>
        <dbReference type="ARBA" id="ARBA00022475"/>
    </source>
</evidence>
<evidence type="ECO:0000256" key="3">
    <source>
        <dbReference type="ARBA" id="ARBA00022448"/>
    </source>
</evidence>
<accession>A0A9D9IAL5</accession>
<comment type="similarity">
    <text evidence="2">Belongs to the TrkH potassium transport family.</text>
</comment>
<evidence type="ECO:0000256" key="2">
    <source>
        <dbReference type="ARBA" id="ARBA00009137"/>
    </source>
</evidence>
<feature type="transmembrane region" description="Helical" evidence="9">
    <location>
        <begin position="331"/>
        <end position="351"/>
    </location>
</feature>
<dbReference type="InterPro" id="IPR003445">
    <property type="entry name" value="Cat_transpt"/>
</dbReference>
<protein>
    <submittedName>
        <fullName evidence="10">TrkH family potassium uptake protein</fullName>
    </submittedName>
</protein>
<evidence type="ECO:0000256" key="9">
    <source>
        <dbReference type="SAM" id="Phobius"/>
    </source>
</evidence>
<dbReference type="GO" id="GO:0030001">
    <property type="term" value="P:metal ion transport"/>
    <property type="evidence" value="ECO:0007669"/>
    <property type="project" value="UniProtKB-ARBA"/>
</dbReference>
<dbReference type="PANTHER" id="PTHR32024:SF2">
    <property type="entry name" value="TRK SYSTEM POTASSIUM UPTAKE PROTEIN TRKG-RELATED"/>
    <property type="match status" value="1"/>
</dbReference>
<feature type="transmembrane region" description="Helical" evidence="9">
    <location>
        <begin position="118"/>
        <end position="139"/>
    </location>
</feature>
<evidence type="ECO:0000256" key="6">
    <source>
        <dbReference type="ARBA" id="ARBA00022989"/>
    </source>
</evidence>
<feature type="transmembrane region" description="Helical" evidence="9">
    <location>
        <begin position="6"/>
        <end position="27"/>
    </location>
</feature>
<keyword evidence="5 9" id="KW-0812">Transmembrane</keyword>
<dbReference type="AlphaFoldDB" id="A0A9D9IAL5"/>
<feature type="transmembrane region" description="Helical" evidence="9">
    <location>
        <begin position="238"/>
        <end position="257"/>
    </location>
</feature>
<dbReference type="GO" id="GO:0008324">
    <property type="term" value="F:monoatomic cation transmembrane transporter activity"/>
    <property type="evidence" value="ECO:0007669"/>
    <property type="project" value="InterPro"/>
</dbReference>
<proteinExistence type="inferred from homology"/>
<feature type="transmembrane region" description="Helical" evidence="9">
    <location>
        <begin position="210"/>
        <end position="232"/>
    </location>
</feature>
<keyword evidence="7" id="KW-0406">Ion transport</keyword>
<sequence>IGTKEATLIVSLTWIIMTAFGALPMYFSGAIPSYTECFFEIMSGFTTAGATVLSDIETLDKSILFWRSLTNWLGGMGVVVLFVAVLPIFGVKGNALVGAETVGPSKSKLTPTIRGTALVLWMIYIGLSAAQTVLLYLGGLDWFNSFTVMFGTIGAAGFVPLNASIAGYESTYVEWVCIVFMLLAGINFSLYFYVIRGQFRKVMKNTELRLYLALIGVSSALVAIQLLVKGVYSSLPEALREALFHVVSMITTTGFVADEFNCWPMFSQMLLILVCFIGACSGSAGGGIKVIRVGVLLRLGYNSMLKRVHPNTVSPVSFGSDHIDNNTALSIAGYAGCYFATLFAGAVVIGLTDLDFLTCFASVFLCLGNLGTGIGGMGAGFSFSIFPEWSLWVFSFLMLIGRLEFYTVYTIFTKAFWTR</sequence>
<feature type="non-terminal residue" evidence="10">
    <location>
        <position position="1"/>
    </location>
</feature>
<gene>
    <name evidence="10" type="ORF">IAA72_00655</name>
</gene>
<keyword evidence="3" id="KW-0813">Transport</keyword>
<evidence type="ECO:0000313" key="11">
    <source>
        <dbReference type="Proteomes" id="UP000810292"/>
    </source>
</evidence>
<feature type="transmembrane region" description="Helical" evidence="9">
    <location>
        <begin position="269"/>
        <end position="291"/>
    </location>
</feature>
<evidence type="ECO:0000256" key="8">
    <source>
        <dbReference type="ARBA" id="ARBA00023136"/>
    </source>
</evidence>
<dbReference type="Pfam" id="PF02386">
    <property type="entry name" value="TrkH"/>
    <property type="match status" value="1"/>
</dbReference>
<dbReference type="PANTHER" id="PTHR32024">
    <property type="entry name" value="TRK SYSTEM POTASSIUM UPTAKE PROTEIN TRKG-RELATED"/>
    <property type="match status" value="1"/>
</dbReference>
<comment type="subcellular location">
    <subcellularLocation>
        <location evidence="1">Cell membrane</location>
        <topology evidence="1">Multi-pass membrane protein</topology>
    </subcellularLocation>
</comment>
<organism evidence="10 11">
    <name type="scientific">Candidatus Ornithospirochaeta stercoravium</name>
    <dbReference type="NCBI Taxonomy" id="2840897"/>
    <lineage>
        <taxon>Bacteria</taxon>
        <taxon>Pseudomonadati</taxon>
        <taxon>Spirochaetota</taxon>
        <taxon>Spirochaetia</taxon>
        <taxon>Spirochaetales</taxon>
        <taxon>Spirochaetaceae</taxon>
        <taxon>Spirochaetaceae incertae sedis</taxon>
        <taxon>Candidatus Ornithospirochaeta</taxon>
    </lineage>
</organism>
<keyword evidence="6 9" id="KW-1133">Transmembrane helix</keyword>
<dbReference type="Proteomes" id="UP000810292">
    <property type="component" value="Unassembled WGS sequence"/>
</dbReference>
<keyword evidence="8 9" id="KW-0472">Membrane</keyword>
<evidence type="ECO:0000313" key="10">
    <source>
        <dbReference type="EMBL" id="MBO8468279.1"/>
    </source>
</evidence>
<evidence type="ECO:0000256" key="1">
    <source>
        <dbReference type="ARBA" id="ARBA00004651"/>
    </source>
</evidence>
<name>A0A9D9IAL5_9SPIO</name>
<dbReference type="EMBL" id="JADIMF010000010">
    <property type="protein sequence ID" value="MBO8468279.1"/>
    <property type="molecule type" value="Genomic_DNA"/>
</dbReference>